<reference evidence="10 11" key="1">
    <citation type="submission" date="2012-06" db="EMBL/GenBank/DDBJ databases">
        <title>Complete genome sequence of Corynebacterium terpenotabidum Y-11 (=DSM 44721).</title>
        <authorList>
            <person name="Ruckert C."/>
            <person name="Albersmeier A."/>
            <person name="Al-Dilaimi A."/>
            <person name="Szczepanowski R."/>
            <person name="Kalinowski J."/>
        </authorList>
    </citation>
    <scope>NUCLEOTIDE SEQUENCE [LARGE SCALE GENOMIC DNA]</scope>
    <source>
        <strain evidence="10 11">Y-11</strain>
    </source>
</reference>
<name>S4XBM3_9CORY</name>
<dbReference type="Proteomes" id="UP000014809">
    <property type="component" value="Chromosome"/>
</dbReference>
<feature type="transmembrane region" description="Helical" evidence="8">
    <location>
        <begin position="94"/>
        <end position="112"/>
    </location>
</feature>
<evidence type="ECO:0000256" key="8">
    <source>
        <dbReference type="SAM" id="Phobius"/>
    </source>
</evidence>
<dbReference type="InterPro" id="IPR036259">
    <property type="entry name" value="MFS_trans_sf"/>
</dbReference>
<dbReference type="KEGG" id="cter:A606_01070"/>
<dbReference type="InterPro" id="IPR011701">
    <property type="entry name" value="MFS"/>
</dbReference>
<evidence type="ECO:0000256" key="1">
    <source>
        <dbReference type="ARBA" id="ARBA00004651"/>
    </source>
</evidence>
<dbReference type="RefSeq" id="WP_020440234.1">
    <property type="nucleotide sequence ID" value="NC_021663.1"/>
</dbReference>
<feature type="transmembrane region" description="Helical" evidence="8">
    <location>
        <begin position="228"/>
        <end position="250"/>
    </location>
</feature>
<dbReference type="OrthoDB" id="63984at2"/>
<evidence type="ECO:0000259" key="9">
    <source>
        <dbReference type="PROSITE" id="PS50850"/>
    </source>
</evidence>
<accession>S4XBM3</accession>
<feature type="transmembrane region" description="Helical" evidence="8">
    <location>
        <begin position="61"/>
        <end position="82"/>
    </location>
</feature>
<dbReference type="Gene3D" id="1.20.1250.20">
    <property type="entry name" value="MFS general substrate transporter like domains"/>
    <property type="match status" value="1"/>
</dbReference>
<dbReference type="AlphaFoldDB" id="S4XBM3"/>
<dbReference type="GO" id="GO:0005886">
    <property type="term" value="C:plasma membrane"/>
    <property type="evidence" value="ECO:0007669"/>
    <property type="project" value="UniProtKB-SubCell"/>
</dbReference>
<feature type="domain" description="Major facilitator superfamily (MFS) profile" evidence="9">
    <location>
        <begin position="24"/>
        <end position="402"/>
    </location>
</feature>
<dbReference type="SUPFAM" id="SSF103473">
    <property type="entry name" value="MFS general substrate transporter"/>
    <property type="match status" value="1"/>
</dbReference>
<comment type="similarity">
    <text evidence="2">Belongs to the major facilitator superfamily.</text>
</comment>
<feature type="transmembrane region" description="Helical" evidence="8">
    <location>
        <begin position="179"/>
        <end position="199"/>
    </location>
</feature>
<evidence type="ECO:0000313" key="11">
    <source>
        <dbReference type="Proteomes" id="UP000014809"/>
    </source>
</evidence>
<dbReference type="PROSITE" id="PS50850">
    <property type="entry name" value="MFS"/>
    <property type="match status" value="1"/>
</dbReference>
<evidence type="ECO:0000256" key="4">
    <source>
        <dbReference type="ARBA" id="ARBA00022475"/>
    </source>
</evidence>
<keyword evidence="4" id="KW-1003">Cell membrane</keyword>
<evidence type="ECO:0000256" key="2">
    <source>
        <dbReference type="ARBA" id="ARBA00008335"/>
    </source>
</evidence>
<dbReference type="PATRIC" id="fig|1200352.3.peg.213"/>
<evidence type="ECO:0000313" key="10">
    <source>
        <dbReference type="EMBL" id="AGP29869.1"/>
    </source>
</evidence>
<keyword evidence="5 8" id="KW-0812">Transmembrane</keyword>
<evidence type="ECO:0000256" key="5">
    <source>
        <dbReference type="ARBA" id="ARBA00022692"/>
    </source>
</evidence>
<dbReference type="PROSITE" id="PS00216">
    <property type="entry name" value="SUGAR_TRANSPORT_1"/>
    <property type="match status" value="1"/>
</dbReference>
<proteinExistence type="inferred from homology"/>
<dbReference type="STRING" id="1200352.A606_01070"/>
<feature type="transmembrane region" description="Helical" evidence="8">
    <location>
        <begin position="378"/>
        <end position="397"/>
    </location>
</feature>
<keyword evidence="7 8" id="KW-0472">Membrane</keyword>
<evidence type="ECO:0000256" key="6">
    <source>
        <dbReference type="ARBA" id="ARBA00022989"/>
    </source>
</evidence>
<feature type="transmembrane region" description="Helical" evidence="8">
    <location>
        <begin position="149"/>
        <end position="167"/>
    </location>
</feature>
<dbReference type="HOGENOM" id="CLU_001265_19_3_11"/>
<keyword evidence="6 8" id="KW-1133">Transmembrane helix</keyword>
<dbReference type="PANTHER" id="PTHR43271:SF1">
    <property type="entry name" value="INNER MEMBRANE TRANSPORT PROTEIN YNFM"/>
    <property type="match status" value="1"/>
</dbReference>
<dbReference type="Pfam" id="PF07690">
    <property type="entry name" value="MFS_1"/>
    <property type="match status" value="1"/>
</dbReference>
<dbReference type="PANTHER" id="PTHR43271">
    <property type="entry name" value="BLL2771 PROTEIN"/>
    <property type="match status" value="1"/>
</dbReference>
<dbReference type="InterPro" id="IPR020846">
    <property type="entry name" value="MFS_dom"/>
</dbReference>
<gene>
    <name evidence="10" type="ORF">A606_01070</name>
</gene>
<evidence type="ECO:0000256" key="3">
    <source>
        <dbReference type="ARBA" id="ARBA00022448"/>
    </source>
</evidence>
<comment type="subcellular location">
    <subcellularLocation>
        <location evidence="1">Cell membrane</location>
        <topology evidence="1">Multi-pass membrane protein</topology>
    </subcellularLocation>
</comment>
<dbReference type="eggNOG" id="COG2814">
    <property type="taxonomic scope" value="Bacteria"/>
</dbReference>
<dbReference type="CDD" id="cd17324">
    <property type="entry name" value="MFS_NepI_like"/>
    <property type="match status" value="1"/>
</dbReference>
<evidence type="ECO:0000256" key="7">
    <source>
        <dbReference type="ARBA" id="ARBA00023136"/>
    </source>
</evidence>
<dbReference type="EMBL" id="CP003696">
    <property type="protein sequence ID" value="AGP29869.1"/>
    <property type="molecule type" value="Genomic_DNA"/>
</dbReference>
<organism evidence="10 11">
    <name type="scientific">Corynebacterium terpenotabidum Y-11</name>
    <dbReference type="NCBI Taxonomy" id="1200352"/>
    <lineage>
        <taxon>Bacteria</taxon>
        <taxon>Bacillati</taxon>
        <taxon>Actinomycetota</taxon>
        <taxon>Actinomycetes</taxon>
        <taxon>Mycobacteriales</taxon>
        <taxon>Corynebacteriaceae</taxon>
        <taxon>Corynebacterium</taxon>
    </lineage>
</organism>
<keyword evidence="11" id="KW-1185">Reference proteome</keyword>
<feature type="transmembrane region" description="Helical" evidence="8">
    <location>
        <begin position="118"/>
        <end position="137"/>
    </location>
</feature>
<sequence>MTDSSSLSPAPVTGLTPDDPGYRRVMVAAATAGLASYNAMYLTQALLPAISNDLNVSPTTAALTVSATTGLLAVTVVPVSILSERVGRRRVLQISVLTATALSLLLCLSPGINSLIALRALQGIAVAGVPAVTMAFLSEEIHRNHLGRVMGLYIAGTTLGGLMGRLIPSAFLEITDWRGASLASAVLAFVLGVVCAWALPAQRGFTPKKITIARELSAFRRHWSNPRLVPLFILPFLLMGVFVSLYNYLGFLLTERFGLSELWAGMVFILYLSGTWSSTRAGILSERFGPGRVLSGSSLLAIGSLLLTLVPNLWVTVVGILIFTASFFAAHSTASTLVGARAEGDRAEASSTYIMSYYLGSSVLGWALGHVFDLGWTPLVLALAGVQTAALALSLFASHRAKNPR</sequence>
<dbReference type="GO" id="GO:0022857">
    <property type="term" value="F:transmembrane transporter activity"/>
    <property type="evidence" value="ECO:0007669"/>
    <property type="project" value="InterPro"/>
</dbReference>
<protein>
    <recommendedName>
        <fullName evidence="9">Major facilitator superfamily (MFS) profile domain-containing protein</fullName>
    </recommendedName>
</protein>
<dbReference type="InterPro" id="IPR005829">
    <property type="entry name" value="Sugar_transporter_CS"/>
</dbReference>
<keyword evidence="3" id="KW-0813">Transport</keyword>
<feature type="transmembrane region" description="Helical" evidence="8">
    <location>
        <begin position="262"/>
        <end position="281"/>
    </location>
</feature>